<sequence length="59" mass="6613">MRKIIALILLLGLLIPSTVSAASDIEVIDRTGDGHWHRDTWHVDLYPGETAETKGEFRP</sequence>
<dbReference type="EMBL" id="BARV01032669">
    <property type="protein sequence ID" value="GAI36653.1"/>
    <property type="molecule type" value="Genomic_DNA"/>
</dbReference>
<protein>
    <submittedName>
        <fullName evidence="1">Uncharacterized protein</fullName>
    </submittedName>
</protein>
<evidence type="ECO:0000313" key="1">
    <source>
        <dbReference type="EMBL" id="GAI36653.1"/>
    </source>
</evidence>
<dbReference type="AlphaFoldDB" id="X1MZC4"/>
<accession>X1MZC4</accession>
<name>X1MZC4_9ZZZZ</name>
<proteinExistence type="predicted"/>
<organism evidence="1">
    <name type="scientific">marine sediment metagenome</name>
    <dbReference type="NCBI Taxonomy" id="412755"/>
    <lineage>
        <taxon>unclassified sequences</taxon>
        <taxon>metagenomes</taxon>
        <taxon>ecological metagenomes</taxon>
    </lineage>
</organism>
<feature type="non-terminal residue" evidence="1">
    <location>
        <position position="59"/>
    </location>
</feature>
<reference evidence="1" key="1">
    <citation type="journal article" date="2014" name="Front. Microbiol.">
        <title>High frequency of phylogenetically diverse reductive dehalogenase-homologous genes in deep subseafloor sedimentary metagenomes.</title>
        <authorList>
            <person name="Kawai M."/>
            <person name="Futagami T."/>
            <person name="Toyoda A."/>
            <person name="Takaki Y."/>
            <person name="Nishi S."/>
            <person name="Hori S."/>
            <person name="Arai W."/>
            <person name="Tsubouchi T."/>
            <person name="Morono Y."/>
            <person name="Uchiyama I."/>
            <person name="Ito T."/>
            <person name="Fujiyama A."/>
            <person name="Inagaki F."/>
            <person name="Takami H."/>
        </authorList>
    </citation>
    <scope>NUCLEOTIDE SEQUENCE</scope>
    <source>
        <strain evidence="1">Expedition CK06-06</strain>
    </source>
</reference>
<comment type="caution">
    <text evidence="1">The sequence shown here is derived from an EMBL/GenBank/DDBJ whole genome shotgun (WGS) entry which is preliminary data.</text>
</comment>
<gene>
    <name evidence="1" type="ORF">S06H3_51478</name>
</gene>